<evidence type="ECO:0000313" key="10">
    <source>
        <dbReference type="Proteomes" id="UP001565242"/>
    </source>
</evidence>
<dbReference type="Gene3D" id="3.40.930.10">
    <property type="entry name" value="Mannitol-specific EII, Chain A"/>
    <property type="match status" value="1"/>
</dbReference>
<evidence type="ECO:0000259" key="6">
    <source>
        <dbReference type="PROSITE" id="PS51094"/>
    </source>
</evidence>
<keyword evidence="5" id="KW-0804">Transcription</keyword>
<dbReference type="SUPFAM" id="SSF55804">
    <property type="entry name" value="Phoshotransferase/anion transport protein"/>
    <property type="match status" value="1"/>
</dbReference>
<dbReference type="InterPro" id="IPR011608">
    <property type="entry name" value="PRD"/>
</dbReference>
<dbReference type="InterPro" id="IPR002178">
    <property type="entry name" value="PTS_EIIA_type-2_dom"/>
</dbReference>
<dbReference type="PROSITE" id="PS51372">
    <property type="entry name" value="PRD_2"/>
    <property type="match status" value="1"/>
</dbReference>
<keyword evidence="1" id="KW-0808">Transferase</keyword>
<proteinExistence type="predicted"/>
<keyword evidence="10" id="KW-1185">Reference proteome</keyword>
<protein>
    <submittedName>
        <fullName evidence="9">PRD domain-containing protein</fullName>
    </submittedName>
</protein>
<name>A0ABV4D910_9LACT</name>
<dbReference type="Gene3D" id="1.10.1790.10">
    <property type="entry name" value="PRD domain"/>
    <property type="match status" value="1"/>
</dbReference>
<dbReference type="InterPro" id="IPR013011">
    <property type="entry name" value="PTS_EIIB_2"/>
</dbReference>
<evidence type="ECO:0000256" key="1">
    <source>
        <dbReference type="ARBA" id="ARBA00022679"/>
    </source>
</evidence>
<keyword evidence="3" id="KW-0805">Transcription regulation</keyword>
<evidence type="ECO:0000313" key="9">
    <source>
        <dbReference type="EMBL" id="MEY8538246.1"/>
    </source>
</evidence>
<dbReference type="InterPro" id="IPR036095">
    <property type="entry name" value="PTS_EIIB-like_sf"/>
</dbReference>
<evidence type="ECO:0000256" key="4">
    <source>
        <dbReference type="ARBA" id="ARBA00023159"/>
    </source>
</evidence>
<feature type="domain" description="PTS EIIA type-2" evidence="6">
    <location>
        <begin position="409"/>
        <end position="541"/>
    </location>
</feature>
<dbReference type="InterPro" id="IPR050661">
    <property type="entry name" value="BglG_antiterminators"/>
</dbReference>
<dbReference type="EMBL" id="JBCLSQ010000016">
    <property type="protein sequence ID" value="MEY8538246.1"/>
    <property type="molecule type" value="Genomic_DNA"/>
</dbReference>
<gene>
    <name evidence="9" type="ORF">AALM99_07310</name>
</gene>
<dbReference type="PROSITE" id="PS51094">
    <property type="entry name" value="PTS_EIIA_TYPE_2"/>
    <property type="match status" value="1"/>
</dbReference>
<dbReference type="CDD" id="cd05568">
    <property type="entry name" value="PTS_IIB_bgl_like"/>
    <property type="match status" value="1"/>
</dbReference>
<sequence>MKGEIPNSQQRKFVILERLINQEHLSYKKLSEEYFVSRSSIANDISYIKKLLGPEEIKMTFDNSGTYLKATEVQFQKIIKQIILAALSDEKRNYFIDDILLSQISTIFYQLLRERKLDISESYGQNIVVSIAVMVQRGKAGKYIEIQERDKLEELISGFNIYPFTHDLLQKIENAGIYQFSLEEVQHLSHIIAGSGWNIFESQDSVPLKFRKETERFIKRVCENIDIDIFSDIRLQEELAVHLYQLLLRTEAQNSVHNPLTEEMKKRYPALYGIVWLALQDFDKQYPLELSDDELGFIVIHFQAAIERVKRVNKILLVCPNGVGASSYISAKIAHILPSSTSIETVSVTHLENVDMSKVAFIVTTMDLPKVEKAVVKVTTMLTAKDMKAIMNQFIDFIEEEKKQDLLLENVKKVDLFDHIYFLDLKTREEVLNYLIAQHEFDDAHQKANFMLSLWESEKIGTYLENGFALPHGSPKYVNKKNISAVVLNNPISWGGKDVDIIVLLMVPEDYKTMEPVMKMIIRGMSDKEWFISKMIEERKV</sequence>
<feature type="domain" description="PTS EIIB type-2" evidence="7">
    <location>
        <begin position="313"/>
        <end position="402"/>
    </location>
</feature>
<accession>A0ABV4D910</accession>
<dbReference type="Gene3D" id="3.40.50.2300">
    <property type="match status" value="1"/>
</dbReference>
<dbReference type="InterPro" id="IPR016152">
    <property type="entry name" value="PTrfase/Anion_transptr"/>
</dbReference>
<keyword evidence="4" id="KW-0010">Activator</keyword>
<dbReference type="PANTHER" id="PTHR30185">
    <property type="entry name" value="CRYPTIC BETA-GLUCOSIDE BGL OPERON ANTITERMINATOR"/>
    <property type="match status" value="1"/>
</dbReference>
<dbReference type="InterPro" id="IPR036388">
    <property type="entry name" value="WH-like_DNA-bd_sf"/>
</dbReference>
<dbReference type="InterPro" id="IPR007737">
    <property type="entry name" value="Mga_HTH"/>
</dbReference>
<dbReference type="Pfam" id="PF00359">
    <property type="entry name" value="PTS_EIIA_2"/>
    <property type="match status" value="1"/>
</dbReference>
<dbReference type="SUPFAM" id="SSF63520">
    <property type="entry name" value="PTS-regulatory domain, PRD"/>
    <property type="match status" value="1"/>
</dbReference>
<dbReference type="Pfam" id="PF00874">
    <property type="entry name" value="PRD"/>
    <property type="match status" value="1"/>
</dbReference>
<dbReference type="RefSeq" id="WP_369918450.1">
    <property type="nucleotide sequence ID" value="NZ_JBCLSQ010000016.1"/>
</dbReference>
<dbReference type="Pfam" id="PF05043">
    <property type="entry name" value="Mga"/>
    <property type="match status" value="1"/>
</dbReference>
<dbReference type="Proteomes" id="UP001565242">
    <property type="component" value="Unassembled WGS sequence"/>
</dbReference>
<dbReference type="PANTHER" id="PTHR30185:SF12">
    <property type="entry name" value="TRANSCRIPTIONAL REGULATOR MANR"/>
    <property type="match status" value="1"/>
</dbReference>
<dbReference type="InterPro" id="IPR036634">
    <property type="entry name" value="PRD_sf"/>
</dbReference>
<keyword evidence="2" id="KW-0677">Repeat</keyword>
<comment type="caution">
    <text evidence="9">The sequence shown here is derived from an EMBL/GenBank/DDBJ whole genome shotgun (WGS) entry which is preliminary data.</text>
</comment>
<dbReference type="Gene3D" id="1.10.10.10">
    <property type="entry name" value="Winged helix-like DNA-binding domain superfamily/Winged helix DNA-binding domain"/>
    <property type="match status" value="1"/>
</dbReference>
<evidence type="ECO:0000256" key="3">
    <source>
        <dbReference type="ARBA" id="ARBA00023015"/>
    </source>
</evidence>
<evidence type="ECO:0000256" key="5">
    <source>
        <dbReference type="ARBA" id="ARBA00023163"/>
    </source>
</evidence>
<evidence type="ECO:0000259" key="7">
    <source>
        <dbReference type="PROSITE" id="PS51099"/>
    </source>
</evidence>
<dbReference type="SUPFAM" id="SSF52794">
    <property type="entry name" value="PTS system IIB component-like"/>
    <property type="match status" value="1"/>
</dbReference>
<evidence type="ECO:0000256" key="2">
    <source>
        <dbReference type="ARBA" id="ARBA00022737"/>
    </source>
</evidence>
<feature type="domain" description="PRD" evidence="8">
    <location>
        <begin position="205"/>
        <end position="312"/>
    </location>
</feature>
<evidence type="ECO:0000259" key="8">
    <source>
        <dbReference type="PROSITE" id="PS51372"/>
    </source>
</evidence>
<organism evidence="9 10">
    <name type="scientific">Lactococcus muris</name>
    <dbReference type="NCBI Taxonomy" id="2941330"/>
    <lineage>
        <taxon>Bacteria</taxon>
        <taxon>Bacillati</taxon>
        <taxon>Bacillota</taxon>
        <taxon>Bacilli</taxon>
        <taxon>Lactobacillales</taxon>
        <taxon>Streptococcaceae</taxon>
        <taxon>Lactococcus</taxon>
    </lineage>
</organism>
<reference evidence="9 10" key="1">
    <citation type="submission" date="2024-03" db="EMBL/GenBank/DDBJ databases">
        <title>Mouse gut bacterial collection (mGBC) of GemPharmatech.</title>
        <authorList>
            <person name="He Y."/>
            <person name="Dong L."/>
            <person name="Wu D."/>
            <person name="Gao X."/>
            <person name="Lin Z."/>
        </authorList>
    </citation>
    <scope>NUCLEOTIDE SEQUENCE [LARGE SCALE GENOMIC DNA]</scope>
    <source>
        <strain evidence="9 10">20-218</strain>
    </source>
</reference>
<dbReference type="PROSITE" id="PS51099">
    <property type="entry name" value="PTS_EIIB_TYPE_2"/>
    <property type="match status" value="1"/>
</dbReference>